<organism evidence="5 6">
    <name type="scientific">Stachybotrys elegans</name>
    <dbReference type="NCBI Taxonomy" id="80388"/>
    <lineage>
        <taxon>Eukaryota</taxon>
        <taxon>Fungi</taxon>
        <taxon>Dikarya</taxon>
        <taxon>Ascomycota</taxon>
        <taxon>Pezizomycotina</taxon>
        <taxon>Sordariomycetes</taxon>
        <taxon>Hypocreomycetidae</taxon>
        <taxon>Hypocreales</taxon>
        <taxon>Stachybotryaceae</taxon>
        <taxon>Stachybotrys</taxon>
    </lineage>
</organism>
<dbReference type="InterPro" id="IPR006094">
    <property type="entry name" value="Oxid_FAD_bind_N"/>
</dbReference>
<feature type="signal peptide" evidence="3">
    <location>
        <begin position="1"/>
        <end position="15"/>
    </location>
</feature>
<dbReference type="AlphaFoldDB" id="A0A8K0WTV0"/>
<evidence type="ECO:0000256" key="1">
    <source>
        <dbReference type="ARBA" id="ARBA00005466"/>
    </source>
</evidence>
<feature type="domain" description="FAD-binding PCMH-type" evidence="4">
    <location>
        <begin position="129"/>
        <end position="312"/>
    </location>
</feature>
<dbReference type="GO" id="GO:0016491">
    <property type="term" value="F:oxidoreductase activity"/>
    <property type="evidence" value="ECO:0007669"/>
    <property type="project" value="UniProtKB-KW"/>
</dbReference>
<dbReference type="InterPro" id="IPR036318">
    <property type="entry name" value="FAD-bd_PCMH-like_sf"/>
</dbReference>
<feature type="chain" id="PRO_5035451679" evidence="3">
    <location>
        <begin position="16"/>
        <end position="607"/>
    </location>
</feature>
<gene>
    <name evidence="5" type="ORF">B0I35DRAFT_510396</name>
</gene>
<dbReference type="InterPro" id="IPR016166">
    <property type="entry name" value="FAD-bd_PCMH"/>
</dbReference>
<comment type="similarity">
    <text evidence="1">Belongs to the oxygen-dependent FAD-linked oxidoreductase family.</text>
</comment>
<proteinExistence type="inferred from homology"/>
<keyword evidence="6" id="KW-1185">Reference proteome</keyword>
<keyword evidence="3" id="KW-0732">Signal</keyword>
<protein>
    <submittedName>
        <fullName evidence="5">Isoamyl alcohol oxidase</fullName>
    </submittedName>
</protein>
<dbReference type="InterPro" id="IPR012951">
    <property type="entry name" value="BBE"/>
</dbReference>
<evidence type="ECO:0000259" key="4">
    <source>
        <dbReference type="PROSITE" id="PS51387"/>
    </source>
</evidence>
<dbReference type="OrthoDB" id="9983560at2759"/>
<dbReference type="Pfam" id="PF01565">
    <property type="entry name" value="FAD_binding_4"/>
    <property type="match status" value="1"/>
</dbReference>
<sequence length="607" mass="65761">MTVLAFFLLLGVVSASSSDHLSRSSPAILNVPQSAWDSLRDKVSDRLHAGYPYGLPCYSSYQNATGIHADAANTDICATIQAGLLQSPTLVTDFGSYHSPSFGTCMATGEKCTLSPSIKENPMAGTCYQGSVPDYYVDVRSVEDIQATLAFADEHNLPVTIKNTGHNYQGRSAAPHTLGIWTFNMQPEILLDEDFTPEGCPASVGPVVTYGAGQMWGGVYDFLANTGYLIVAGTCPTVGAAGGWVQGGGHGPFTPTYGLGVDNTMQMKVVLPNGTFVTANRCHNQDIFFALRGGGGGTFGVVTEVTTKIHKDTSFTFASLGMALPVGAQAVTEIFVENALKWAEEGWGGYLGFGANNLTTFISITPKISVEEAEESLRPIYEYFESVSGGTIPFRKNITTLPSQYAFQNTPEARAFVQEGIGSMIVQSSRLVPKETFQSQESKKALVDALVERSQYGALLVTPYKYEVPDSDRPGGLGQSSVTPAWRQSPWHLVYQEFFDPADDQATAPDAVAGTFRGVSTAMDKIRAMTPNGGAYMNEGDTYEPDPVASFWGEENYSRLLKIKKELDPKNLLSCFKCYMWEFPAYPNEMELTAFDEAPQIQTIPNQ</sequence>
<dbReference type="InterPro" id="IPR050432">
    <property type="entry name" value="FAD-linked_Oxidoreductases_BP"/>
</dbReference>
<dbReference type="PANTHER" id="PTHR13878:SF91">
    <property type="entry name" value="FAD BINDING DOMAIN PROTEIN (AFU_ORTHOLOGUE AFUA_6G12070)-RELATED"/>
    <property type="match status" value="1"/>
</dbReference>
<evidence type="ECO:0000313" key="6">
    <source>
        <dbReference type="Proteomes" id="UP000813444"/>
    </source>
</evidence>
<dbReference type="SUPFAM" id="SSF56176">
    <property type="entry name" value="FAD-binding/transporter-associated domain-like"/>
    <property type="match status" value="1"/>
</dbReference>
<name>A0A8K0WTV0_9HYPO</name>
<evidence type="ECO:0000256" key="3">
    <source>
        <dbReference type="SAM" id="SignalP"/>
    </source>
</evidence>
<keyword evidence="2" id="KW-0560">Oxidoreductase</keyword>
<evidence type="ECO:0000256" key="2">
    <source>
        <dbReference type="ARBA" id="ARBA00023002"/>
    </source>
</evidence>
<dbReference type="PROSITE" id="PS51387">
    <property type="entry name" value="FAD_PCMH"/>
    <property type="match status" value="1"/>
</dbReference>
<dbReference type="InterPro" id="IPR016169">
    <property type="entry name" value="FAD-bd_PCMH_sub2"/>
</dbReference>
<dbReference type="EMBL" id="JAGPNK010000004">
    <property type="protein sequence ID" value="KAH7323209.1"/>
    <property type="molecule type" value="Genomic_DNA"/>
</dbReference>
<dbReference type="GO" id="GO:0071949">
    <property type="term" value="F:FAD binding"/>
    <property type="evidence" value="ECO:0007669"/>
    <property type="project" value="InterPro"/>
</dbReference>
<dbReference type="PANTHER" id="PTHR13878">
    <property type="entry name" value="GULONOLACTONE OXIDASE"/>
    <property type="match status" value="1"/>
</dbReference>
<dbReference type="Gene3D" id="3.30.465.10">
    <property type="match status" value="1"/>
</dbReference>
<accession>A0A8K0WTV0</accession>
<reference evidence="5" key="1">
    <citation type="journal article" date="2021" name="Nat. Commun.">
        <title>Genetic determinants of endophytism in the Arabidopsis root mycobiome.</title>
        <authorList>
            <person name="Mesny F."/>
            <person name="Miyauchi S."/>
            <person name="Thiergart T."/>
            <person name="Pickel B."/>
            <person name="Atanasova L."/>
            <person name="Karlsson M."/>
            <person name="Huettel B."/>
            <person name="Barry K.W."/>
            <person name="Haridas S."/>
            <person name="Chen C."/>
            <person name="Bauer D."/>
            <person name="Andreopoulos W."/>
            <person name="Pangilinan J."/>
            <person name="LaButti K."/>
            <person name="Riley R."/>
            <person name="Lipzen A."/>
            <person name="Clum A."/>
            <person name="Drula E."/>
            <person name="Henrissat B."/>
            <person name="Kohler A."/>
            <person name="Grigoriev I.V."/>
            <person name="Martin F.M."/>
            <person name="Hacquard S."/>
        </authorList>
    </citation>
    <scope>NUCLEOTIDE SEQUENCE</scope>
    <source>
        <strain evidence="5">MPI-CAGE-CH-0235</strain>
    </source>
</reference>
<dbReference type="Proteomes" id="UP000813444">
    <property type="component" value="Unassembled WGS sequence"/>
</dbReference>
<dbReference type="Pfam" id="PF08031">
    <property type="entry name" value="BBE"/>
    <property type="match status" value="1"/>
</dbReference>
<comment type="caution">
    <text evidence="5">The sequence shown here is derived from an EMBL/GenBank/DDBJ whole genome shotgun (WGS) entry which is preliminary data.</text>
</comment>
<evidence type="ECO:0000313" key="5">
    <source>
        <dbReference type="EMBL" id="KAH7323209.1"/>
    </source>
</evidence>